<dbReference type="SUPFAM" id="SSF46689">
    <property type="entry name" value="Homeodomain-like"/>
    <property type="match status" value="1"/>
</dbReference>
<evidence type="ECO:0000313" key="2">
    <source>
        <dbReference type="Proteomes" id="UP000052258"/>
    </source>
</evidence>
<keyword evidence="2" id="KW-1185">Reference proteome</keyword>
<dbReference type="OrthoDB" id="9800398at2"/>
<dbReference type="InterPro" id="IPR052411">
    <property type="entry name" value="c-mor_Regulatory_Protein"/>
</dbReference>
<dbReference type="InterPro" id="IPR049739">
    <property type="entry name" value="YraL-like"/>
</dbReference>
<name>A0A0J8G6X7_9LIST</name>
<sequence length="85" mass="10008">MKYQTVENVLPENLILEIQKYIDGEFLYIPVRSKKSWGSKSGIKTRLKERNIKMKKDFANGTSTEELAEKYFLSESTIKNIVYRK</sequence>
<protein>
    <recommendedName>
        <fullName evidence="3">Mor transcription activator domain-containing protein</fullName>
    </recommendedName>
</protein>
<dbReference type="Gene3D" id="1.10.10.60">
    <property type="entry name" value="Homeodomain-like"/>
    <property type="match status" value="1"/>
</dbReference>
<dbReference type="Proteomes" id="UP000052258">
    <property type="component" value="Unassembled WGS sequence"/>
</dbReference>
<dbReference type="AlphaFoldDB" id="A0A0J8G6X7"/>
<dbReference type="EMBL" id="AZHO01000030">
    <property type="protein sequence ID" value="KMT58352.1"/>
    <property type="molecule type" value="Genomic_DNA"/>
</dbReference>
<reference evidence="1 2" key="1">
    <citation type="journal article" date="2015" name="Genome Biol. Evol.">
        <title>Comparative Genomics of Listeria Sensu Lato: Genus-Wide Differences in Evolutionary Dynamics and the Progressive Gain of Complex, Potentially Pathogenicity-Related Traits through Lateral Gene Transfer.</title>
        <authorList>
            <person name="Chiara M."/>
            <person name="Caruso M."/>
            <person name="D'Erchia A.M."/>
            <person name="Manzari C."/>
            <person name="Fraccalvieri R."/>
            <person name="Goffredo E."/>
            <person name="Latorre L."/>
            <person name="Miccolupo A."/>
            <person name="Padalino I."/>
            <person name="Santagada G."/>
            <person name="Chiocco D."/>
            <person name="Pesole G."/>
            <person name="Horner D.S."/>
            <person name="Parisi A."/>
        </authorList>
    </citation>
    <scope>NUCLEOTIDE SEQUENCE [LARGE SCALE GENOMIC DNA]</scope>
    <source>
        <strain evidence="1 2">1991</strain>
    </source>
</reference>
<dbReference type="NCBIfam" id="NF040785">
    <property type="entry name" value="CD3324_fam"/>
    <property type="match status" value="1"/>
</dbReference>
<evidence type="ECO:0008006" key="3">
    <source>
        <dbReference type="Google" id="ProtNLM"/>
    </source>
</evidence>
<evidence type="ECO:0000313" key="1">
    <source>
        <dbReference type="EMBL" id="KMT58352.1"/>
    </source>
</evidence>
<dbReference type="InterPro" id="IPR009057">
    <property type="entry name" value="Homeodomain-like_sf"/>
</dbReference>
<comment type="caution">
    <text evidence="1">The sequence shown here is derived from an EMBL/GenBank/DDBJ whole genome shotgun (WGS) entry which is preliminary data.</text>
</comment>
<dbReference type="RefSeq" id="WP_007477310.1">
    <property type="nucleotide sequence ID" value="NZ_KQ130619.1"/>
</dbReference>
<dbReference type="PANTHER" id="PTHR37812:SF1">
    <property type="entry name" value="MU-LIKE PROPHAGE FLUMU PROTEIN C"/>
    <property type="match status" value="1"/>
</dbReference>
<proteinExistence type="predicted"/>
<organism evidence="1 2">
    <name type="scientific">Listeria fleischmannii 1991</name>
    <dbReference type="NCBI Taxonomy" id="1430899"/>
    <lineage>
        <taxon>Bacteria</taxon>
        <taxon>Bacillati</taxon>
        <taxon>Bacillota</taxon>
        <taxon>Bacilli</taxon>
        <taxon>Bacillales</taxon>
        <taxon>Listeriaceae</taxon>
        <taxon>Listeria</taxon>
    </lineage>
</organism>
<dbReference type="PATRIC" id="fig|1430899.3.peg.2227"/>
<accession>A0A0J8G6X7</accession>
<dbReference type="PANTHER" id="PTHR37812">
    <property type="entry name" value="MU-LIKE PROPHAGE FLUMU PROTEIN C"/>
    <property type="match status" value="1"/>
</dbReference>
<gene>
    <name evidence="1" type="ORF">X560_2178</name>
</gene>